<protein>
    <submittedName>
        <fullName evidence="2">Retrovirus-related Pol polyprotein from type-1 retrotransposable element R1</fullName>
    </submittedName>
</protein>
<evidence type="ECO:0000256" key="1">
    <source>
        <dbReference type="SAM" id="Phobius"/>
    </source>
</evidence>
<dbReference type="Proteomes" id="UP000299102">
    <property type="component" value="Unassembled WGS sequence"/>
</dbReference>
<keyword evidence="1" id="KW-0472">Membrane</keyword>
<gene>
    <name evidence="2" type="ORF">EVAR_25499_1</name>
</gene>
<evidence type="ECO:0000313" key="2">
    <source>
        <dbReference type="EMBL" id="GBP39675.1"/>
    </source>
</evidence>
<comment type="caution">
    <text evidence="2">The sequence shown here is derived from an EMBL/GenBank/DDBJ whole genome shotgun (WGS) entry which is preliminary data.</text>
</comment>
<dbReference type="AlphaFoldDB" id="A0A4C1VPI7"/>
<feature type="transmembrane region" description="Helical" evidence="1">
    <location>
        <begin position="12"/>
        <end position="31"/>
    </location>
</feature>
<dbReference type="OrthoDB" id="6624020at2759"/>
<evidence type="ECO:0000313" key="3">
    <source>
        <dbReference type="Proteomes" id="UP000299102"/>
    </source>
</evidence>
<proteinExistence type="predicted"/>
<sequence>MPNVGGPKQSRRLLLSSVVTSVLTYGISIWADALETQDSWRKAGPIYRMSALRVASAFRTVSEEAVCVISGTLPLRVLAKERRNLYHRKTTTTLSAEELRIEERQKSIARWQRQWDAAEKGRWTHYLIPRIDVWLNRSHGEVNFYLTQMLSGHGCFREYLHRFKHDNSPECPSCPGVIENAKHVFFECPRFYPQRDQLENVLQQSIQPETIVEQCCHQSLLERHQHICNRSPHRLAFHRKEKGK</sequence>
<keyword evidence="1" id="KW-0812">Transmembrane</keyword>
<accession>A0A4C1VPI7</accession>
<reference evidence="2 3" key="1">
    <citation type="journal article" date="2019" name="Commun. Biol.">
        <title>The bagworm genome reveals a unique fibroin gene that provides high tensile strength.</title>
        <authorList>
            <person name="Kono N."/>
            <person name="Nakamura H."/>
            <person name="Ohtoshi R."/>
            <person name="Tomita M."/>
            <person name="Numata K."/>
            <person name="Arakawa K."/>
        </authorList>
    </citation>
    <scope>NUCLEOTIDE SEQUENCE [LARGE SCALE GENOMIC DNA]</scope>
</reference>
<dbReference type="EMBL" id="BGZK01000369">
    <property type="protein sequence ID" value="GBP39675.1"/>
    <property type="molecule type" value="Genomic_DNA"/>
</dbReference>
<keyword evidence="3" id="KW-1185">Reference proteome</keyword>
<organism evidence="2 3">
    <name type="scientific">Eumeta variegata</name>
    <name type="common">Bagworm moth</name>
    <name type="synonym">Eumeta japonica</name>
    <dbReference type="NCBI Taxonomy" id="151549"/>
    <lineage>
        <taxon>Eukaryota</taxon>
        <taxon>Metazoa</taxon>
        <taxon>Ecdysozoa</taxon>
        <taxon>Arthropoda</taxon>
        <taxon>Hexapoda</taxon>
        <taxon>Insecta</taxon>
        <taxon>Pterygota</taxon>
        <taxon>Neoptera</taxon>
        <taxon>Endopterygota</taxon>
        <taxon>Lepidoptera</taxon>
        <taxon>Glossata</taxon>
        <taxon>Ditrysia</taxon>
        <taxon>Tineoidea</taxon>
        <taxon>Psychidae</taxon>
        <taxon>Oiketicinae</taxon>
        <taxon>Eumeta</taxon>
    </lineage>
</organism>
<name>A0A4C1VPI7_EUMVA</name>
<keyword evidence="1" id="KW-1133">Transmembrane helix</keyword>